<dbReference type="GO" id="GO:0003677">
    <property type="term" value="F:DNA binding"/>
    <property type="evidence" value="ECO:0007669"/>
    <property type="project" value="UniProtKB-KW"/>
</dbReference>
<keyword evidence="3" id="KW-0804">Transcription</keyword>
<feature type="domain" description="HTH marR-type" evidence="4">
    <location>
        <begin position="7"/>
        <end position="139"/>
    </location>
</feature>
<name>A0A5C1QKV2_9SPIO</name>
<dbReference type="AlphaFoldDB" id="A0A5C1QKV2"/>
<dbReference type="SUPFAM" id="SSF46785">
    <property type="entry name" value="Winged helix' DNA-binding domain"/>
    <property type="match status" value="1"/>
</dbReference>
<keyword evidence="6" id="KW-1185">Reference proteome</keyword>
<dbReference type="GO" id="GO:0003700">
    <property type="term" value="F:DNA-binding transcription factor activity"/>
    <property type="evidence" value="ECO:0007669"/>
    <property type="project" value="InterPro"/>
</dbReference>
<accession>A0A5C1QKV2</accession>
<dbReference type="InterPro" id="IPR055166">
    <property type="entry name" value="Transc_reg_Sar_Rot_HTH"/>
</dbReference>
<organism evidence="5 6">
    <name type="scientific">Oceanispirochaeta crateris</name>
    <dbReference type="NCBI Taxonomy" id="2518645"/>
    <lineage>
        <taxon>Bacteria</taxon>
        <taxon>Pseudomonadati</taxon>
        <taxon>Spirochaetota</taxon>
        <taxon>Spirochaetia</taxon>
        <taxon>Spirochaetales</taxon>
        <taxon>Spirochaetaceae</taxon>
        <taxon>Oceanispirochaeta</taxon>
    </lineage>
</organism>
<dbReference type="Proteomes" id="UP000324209">
    <property type="component" value="Chromosome"/>
</dbReference>
<sequence>MDQLNNADTVVSTLRQIIRVIDLQSKKLTKRYGITGPQLIVLKEIYKGADRPISTIAREVSLSQATVTSILDRLEQQGFAHRQRSSQDKRKVNILLTEKSQKILDTNPSLFQEEFTEEFEKLADWEKNMILSSLQRLVTMLNGEKLKSPPVLVSGPLSASSQDVERFLGEEITEKHLE</sequence>
<dbReference type="Gene3D" id="1.10.10.10">
    <property type="entry name" value="Winged helix-like DNA-binding domain superfamily/Winged helix DNA-binding domain"/>
    <property type="match status" value="1"/>
</dbReference>
<dbReference type="SMART" id="SM00347">
    <property type="entry name" value="HTH_MARR"/>
    <property type="match status" value="1"/>
</dbReference>
<dbReference type="PROSITE" id="PS50995">
    <property type="entry name" value="HTH_MARR_2"/>
    <property type="match status" value="1"/>
</dbReference>
<dbReference type="GO" id="GO:0006950">
    <property type="term" value="P:response to stress"/>
    <property type="evidence" value="ECO:0007669"/>
    <property type="project" value="TreeGrafter"/>
</dbReference>
<dbReference type="Pfam" id="PF22381">
    <property type="entry name" value="Staph_reg_Sar_Rot"/>
    <property type="match status" value="1"/>
</dbReference>
<evidence type="ECO:0000256" key="2">
    <source>
        <dbReference type="ARBA" id="ARBA00023125"/>
    </source>
</evidence>
<proteinExistence type="predicted"/>
<gene>
    <name evidence="5" type="ORF">EXM22_08900</name>
</gene>
<dbReference type="InterPro" id="IPR036388">
    <property type="entry name" value="WH-like_DNA-bd_sf"/>
</dbReference>
<dbReference type="OrthoDB" id="166070at2"/>
<dbReference type="PANTHER" id="PTHR33164">
    <property type="entry name" value="TRANSCRIPTIONAL REGULATOR, MARR FAMILY"/>
    <property type="match status" value="1"/>
</dbReference>
<dbReference type="InterPro" id="IPR039422">
    <property type="entry name" value="MarR/SlyA-like"/>
</dbReference>
<dbReference type="InterPro" id="IPR036390">
    <property type="entry name" value="WH_DNA-bd_sf"/>
</dbReference>
<evidence type="ECO:0000313" key="6">
    <source>
        <dbReference type="Proteomes" id="UP000324209"/>
    </source>
</evidence>
<protein>
    <submittedName>
        <fullName evidence="5">MarR family transcriptional regulator</fullName>
    </submittedName>
</protein>
<dbReference type="EMBL" id="CP036150">
    <property type="protein sequence ID" value="QEN08097.1"/>
    <property type="molecule type" value="Genomic_DNA"/>
</dbReference>
<reference evidence="5 6" key="1">
    <citation type="submission" date="2019-02" db="EMBL/GenBank/DDBJ databases">
        <title>Complete Genome Sequence and Methylome Analysis of free living Spirochaetas.</title>
        <authorList>
            <person name="Fomenkov A."/>
            <person name="Dubinina G."/>
            <person name="Leshcheva N."/>
            <person name="Mikheeva N."/>
            <person name="Grabovich M."/>
            <person name="Vincze T."/>
            <person name="Roberts R.J."/>
        </authorList>
    </citation>
    <scope>NUCLEOTIDE SEQUENCE [LARGE SCALE GENOMIC DNA]</scope>
    <source>
        <strain evidence="5 6">K2</strain>
    </source>
</reference>
<evidence type="ECO:0000256" key="1">
    <source>
        <dbReference type="ARBA" id="ARBA00023015"/>
    </source>
</evidence>
<evidence type="ECO:0000259" key="4">
    <source>
        <dbReference type="PROSITE" id="PS50995"/>
    </source>
</evidence>
<dbReference type="PANTHER" id="PTHR33164:SF89">
    <property type="entry name" value="MARR FAMILY REGULATORY PROTEIN"/>
    <property type="match status" value="1"/>
</dbReference>
<dbReference type="RefSeq" id="WP_149486177.1">
    <property type="nucleotide sequence ID" value="NZ_CP036150.1"/>
</dbReference>
<dbReference type="InterPro" id="IPR000835">
    <property type="entry name" value="HTH_MarR-typ"/>
</dbReference>
<dbReference type="KEGG" id="ock:EXM22_08900"/>
<keyword evidence="2" id="KW-0238">DNA-binding</keyword>
<evidence type="ECO:0000256" key="3">
    <source>
        <dbReference type="ARBA" id="ARBA00023163"/>
    </source>
</evidence>
<keyword evidence="1" id="KW-0805">Transcription regulation</keyword>
<evidence type="ECO:0000313" key="5">
    <source>
        <dbReference type="EMBL" id="QEN08097.1"/>
    </source>
</evidence>